<feature type="binding site" evidence="3">
    <location>
        <position position="515"/>
    </location>
    <ligand>
        <name>Zn(2+)</name>
        <dbReference type="ChEBI" id="CHEBI:29105"/>
        <label>2</label>
    </ligand>
</feature>
<feature type="binding site" evidence="3">
    <location>
        <position position="571"/>
    </location>
    <ligand>
        <name>Zn(2+)</name>
        <dbReference type="ChEBI" id="CHEBI:29105"/>
        <label>2</label>
    </ligand>
</feature>
<reference evidence="7" key="1">
    <citation type="submission" date="2016-09" db="EMBL/GenBank/DDBJ databases">
        <authorList>
            <person name="Jeantristanb JTB J.-T."/>
            <person name="Ricardo R."/>
        </authorList>
    </citation>
    <scope>NUCLEOTIDE SEQUENCE [LARGE SCALE GENOMIC DNA]</scope>
</reference>
<dbReference type="GO" id="GO:0000785">
    <property type="term" value="C:chromatin"/>
    <property type="evidence" value="ECO:0007669"/>
    <property type="project" value="UniProtKB-ARBA"/>
</dbReference>
<dbReference type="GO" id="GO:0006325">
    <property type="term" value="P:chromatin organization"/>
    <property type="evidence" value="ECO:0007669"/>
    <property type="project" value="UniProtKB-KW"/>
</dbReference>
<evidence type="ECO:0000256" key="2">
    <source>
        <dbReference type="PIRSR" id="PIRSR628651-50"/>
    </source>
</evidence>
<dbReference type="Gene3D" id="3.30.40.10">
    <property type="entry name" value="Zinc/RING finger domain, C3HC4 (zinc finger)"/>
    <property type="match status" value="2"/>
</dbReference>
<dbReference type="InterPro" id="IPR024610">
    <property type="entry name" value="ING_N_histone-binding"/>
</dbReference>
<feature type="domain" description="Inhibitor of growth protein N-terminal histone-binding" evidence="5">
    <location>
        <begin position="17"/>
        <end position="125"/>
    </location>
</feature>
<sequence length="583" mass="61574">MAAPQYTPSSEIIHLVHTFSDTLDALPPALTRSISDLKELDAVLSGSLNVITTKLQKLLTMMTTTPSSSVKAAGDDPDRTAAAAAACTPYDRLRLLREVTEDARVFRLGGEDKIRVATSTCETVSPRPAPVRVLHRDSHPTHDATSPAFQIATHQNHLATLSTLLLEFLPALMLPTLPAPSAPHGYPQSNTADTAIQRRQMMSAAMGMARDLYEATSSRNTTLGNGSASARTASSSVPSGTNAATGASGGGGGSHKKPRAQNAHAAHAEKVASKHPNQYTKKRVALAQQTAQANATGVHTLTPQGGVIASAPAVNAQAGVYAHSASFGGMTAVEAVKEKRRLAGTSSSTGVDYAQSGGLYLEEHATPQNTTPRVGGKRKGEDGYGARKKSKKTYVLILAWTAGCFLKMLTSPPRRHSVEASPDPTPRTLPTATTTTTTSAPTTTTKTARRAATSAISAIKDSAIDPFGMNAPEAVAMNQQATMSSKEADLGDDDETDKTLYCLCQRPSFGEMIACDGTTCPHEWVSVMLSSSHSQDGATDSELVSPSRSQFHLDCLKMSSAPKGSWFCDFCRAEKEKKKGGRR</sequence>
<accession>A0A238FLE5</accession>
<feature type="region of interest" description="Disordered" evidence="4">
    <location>
        <begin position="365"/>
        <end position="385"/>
    </location>
</feature>
<feature type="compositionally biased region" description="Low complexity" evidence="4">
    <location>
        <begin position="426"/>
        <end position="449"/>
    </location>
</feature>
<keyword evidence="3" id="KW-0479">Metal-binding</keyword>
<evidence type="ECO:0000313" key="7">
    <source>
        <dbReference type="Proteomes" id="UP000198372"/>
    </source>
</evidence>
<feature type="region of interest" description="Disordered" evidence="4">
    <location>
        <begin position="414"/>
        <end position="449"/>
    </location>
</feature>
<feature type="binding site" evidence="3">
    <location>
        <position position="520"/>
    </location>
    <ligand>
        <name>Zn(2+)</name>
        <dbReference type="ChEBI" id="CHEBI:29105"/>
        <label>2</label>
    </ligand>
</feature>
<feature type="compositionally biased region" description="Polar residues" evidence="4">
    <location>
        <begin position="218"/>
        <end position="238"/>
    </location>
</feature>
<dbReference type="Gene3D" id="6.10.140.1740">
    <property type="match status" value="1"/>
</dbReference>
<keyword evidence="3" id="KW-0862">Zinc</keyword>
<dbReference type="PANTHER" id="PTHR10333:SF42">
    <property type="entry name" value="INHIBITOR OF GROWTH PROTEIN 5"/>
    <property type="match status" value="1"/>
</dbReference>
<keyword evidence="7" id="KW-1185">Reference proteome</keyword>
<gene>
    <name evidence="6" type="ORF">BQ2448_7621</name>
</gene>
<feature type="binding site" evidence="3">
    <location>
        <position position="504"/>
    </location>
    <ligand>
        <name>Zn(2+)</name>
        <dbReference type="ChEBI" id="CHEBI:29105"/>
        <label>1</label>
    </ligand>
</feature>
<evidence type="ECO:0000256" key="1">
    <source>
        <dbReference type="ARBA" id="ARBA00022853"/>
    </source>
</evidence>
<dbReference type="CDD" id="cd15505">
    <property type="entry name" value="PHD_ING"/>
    <property type="match status" value="1"/>
</dbReference>
<evidence type="ECO:0000256" key="3">
    <source>
        <dbReference type="PIRSR" id="PIRSR628651-51"/>
    </source>
</evidence>
<dbReference type="GO" id="GO:0006355">
    <property type="term" value="P:regulation of DNA-templated transcription"/>
    <property type="evidence" value="ECO:0007669"/>
    <property type="project" value="TreeGrafter"/>
</dbReference>
<dbReference type="OrthoDB" id="5411773at2759"/>
<dbReference type="InterPro" id="IPR013083">
    <property type="entry name" value="Znf_RING/FYVE/PHD"/>
</dbReference>
<name>A0A238FLE5_9BASI</name>
<dbReference type="Pfam" id="PF12998">
    <property type="entry name" value="ING"/>
    <property type="match status" value="1"/>
</dbReference>
<dbReference type="SUPFAM" id="SSF57903">
    <property type="entry name" value="FYVE/PHD zinc finger"/>
    <property type="match status" value="2"/>
</dbReference>
<feature type="site" description="Histone H3K4me3 binding" evidence="2">
    <location>
        <position position="512"/>
    </location>
</feature>
<dbReference type="STRING" id="269621.A0A238FLE5"/>
<evidence type="ECO:0000313" key="6">
    <source>
        <dbReference type="EMBL" id="SCV74592.1"/>
    </source>
</evidence>
<feature type="site" description="Histone H3K4me3 binding" evidence="2">
    <location>
        <position position="501"/>
    </location>
</feature>
<organism evidence="6 7">
    <name type="scientific">Microbotryum intermedium</name>
    <dbReference type="NCBI Taxonomy" id="269621"/>
    <lineage>
        <taxon>Eukaryota</taxon>
        <taxon>Fungi</taxon>
        <taxon>Dikarya</taxon>
        <taxon>Basidiomycota</taxon>
        <taxon>Pucciniomycotina</taxon>
        <taxon>Microbotryomycetes</taxon>
        <taxon>Microbotryales</taxon>
        <taxon>Microbotryaceae</taxon>
        <taxon>Microbotryum</taxon>
    </lineage>
</organism>
<dbReference type="EMBL" id="FMSP01000023">
    <property type="protein sequence ID" value="SCV74592.1"/>
    <property type="molecule type" value="Genomic_DNA"/>
</dbReference>
<protein>
    <submittedName>
        <fullName evidence="6">BQ2448_7621 protein</fullName>
    </submittedName>
</protein>
<dbReference type="GO" id="GO:0005634">
    <property type="term" value="C:nucleus"/>
    <property type="evidence" value="ECO:0007669"/>
    <property type="project" value="TreeGrafter"/>
</dbReference>
<dbReference type="InterPro" id="IPR011011">
    <property type="entry name" value="Znf_FYVE_PHD"/>
</dbReference>
<dbReference type="AlphaFoldDB" id="A0A238FLE5"/>
<dbReference type="InterPro" id="IPR028651">
    <property type="entry name" value="ING_fam"/>
</dbReference>
<evidence type="ECO:0000256" key="4">
    <source>
        <dbReference type="SAM" id="MobiDB-lite"/>
    </source>
</evidence>
<proteinExistence type="predicted"/>
<feature type="site" description="Histone H3K4me3 binding" evidence="2">
    <location>
        <position position="516"/>
    </location>
</feature>
<feature type="site" description="Histone H3K4me3 binding" evidence="2">
    <location>
        <position position="524"/>
    </location>
</feature>
<feature type="binding site" evidence="3">
    <location>
        <position position="568"/>
    </location>
    <ligand>
        <name>Zn(2+)</name>
        <dbReference type="ChEBI" id="CHEBI:29105"/>
        <label>2</label>
    </ligand>
</feature>
<feature type="binding site" evidence="3">
    <location>
        <position position="552"/>
    </location>
    <ligand>
        <name>Zn(2+)</name>
        <dbReference type="ChEBI" id="CHEBI:29105"/>
        <label>1</label>
    </ligand>
</feature>
<dbReference type="GO" id="GO:0046872">
    <property type="term" value="F:metal ion binding"/>
    <property type="evidence" value="ECO:0007669"/>
    <property type="project" value="UniProtKB-KW"/>
</dbReference>
<keyword evidence="1" id="KW-0156">Chromatin regulator</keyword>
<feature type="binding site" evidence="3">
    <location>
        <position position="555"/>
    </location>
    <ligand>
        <name>Zn(2+)</name>
        <dbReference type="ChEBI" id="CHEBI:29105"/>
        <label>1</label>
    </ligand>
</feature>
<evidence type="ECO:0000259" key="5">
    <source>
        <dbReference type="Pfam" id="PF12998"/>
    </source>
</evidence>
<feature type="binding site" evidence="3">
    <location>
        <position position="502"/>
    </location>
    <ligand>
        <name>Zn(2+)</name>
        <dbReference type="ChEBI" id="CHEBI:29105"/>
        <label>1</label>
    </ligand>
</feature>
<feature type="region of interest" description="Disordered" evidence="4">
    <location>
        <begin position="218"/>
        <end position="278"/>
    </location>
</feature>
<dbReference type="Proteomes" id="UP000198372">
    <property type="component" value="Unassembled WGS sequence"/>
</dbReference>
<dbReference type="PANTHER" id="PTHR10333">
    <property type="entry name" value="INHIBITOR OF GROWTH PROTEIN"/>
    <property type="match status" value="1"/>
</dbReference>